<evidence type="ECO:0000256" key="1">
    <source>
        <dbReference type="SAM" id="MobiDB-lite"/>
    </source>
</evidence>
<reference evidence="2 3" key="1">
    <citation type="submission" date="2020-01" db="EMBL/GenBank/DDBJ databases">
        <authorList>
            <person name="Kim M.K."/>
        </authorList>
    </citation>
    <scope>NUCLEOTIDE SEQUENCE [LARGE SCALE GENOMIC DNA]</scope>
    <source>
        <strain evidence="2 3">BT213</strain>
    </source>
</reference>
<dbReference type="Proteomes" id="UP000478546">
    <property type="component" value="Unassembled WGS sequence"/>
</dbReference>
<feature type="compositionally biased region" description="Low complexity" evidence="1">
    <location>
        <begin position="18"/>
        <end position="30"/>
    </location>
</feature>
<evidence type="ECO:0000313" key="3">
    <source>
        <dbReference type="Proteomes" id="UP000478546"/>
    </source>
</evidence>
<proteinExistence type="predicted"/>
<protein>
    <submittedName>
        <fullName evidence="2">Uncharacterized protein</fullName>
    </submittedName>
</protein>
<dbReference type="EMBL" id="JAAEAA010000006">
    <property type="protein sequence ID" value="NDK55479.1"/>
    <property type="molecule type" value="Genomic_DNA"/>
</dbReference>
<feature type="compositionally biased region" description="Basic and acidic residues" evidence="1">
    <location>
        <begin position="1"/>
        <end position="17"/>
    </location>
</feature>
<dbReference type="AlphaFoldDB" id="A0A6B2GX18"/>
<comment type="caution">
    <text evidence="2">The sequence shown here is derived from an EMBL/GenBank/DDBJ whole genome shotgun (WGS) entry which is preliminary data.</text>
</comment>
<feature type="compositionally biased region" description="Basic and acidic residues" evidence="1">
    <location>
        <begin position="151"/>
        <end position="178"/>
    </location>
</feature>
<gene>
    <name evidence="2" type="ORF">GWO68_06085</name>
</gene>
<feature type="region of interest" description="Disordered" evidence="1">
    <location>
        <begin position="1"/>
        <end position="55"/>
    </location>
</feature>
<accession>A0A6B2GX18</accession>
<organism evidence="2 3">
    <name type="scientific">Pontibacter fetidus</name>
    <dbReference type="NCBI Taxonomy" id="2700082"/>
    <lineage>
        <taxon>Bacteria</taxon>
        <taxon>Pseudomonadati</taxon>
        <taxon>Bacteroidota</taxon>
        <taxon>Cytophagia</taxon>
        <taxon>Cytophagales</taxon>
        <taxon>Hymenobacteraceae</taxon>
        <taxon>Pontibacter</taxon>
    </lineage>
</organism>
<sequence length="178" mass="21671">MFYGNFEERYNRDRDRYNNQNNYQQNTYNSRQHEPGEQYRMQQHDPYSSRNDNYGTREDYYNEMYDIANYSGVPREDDYGLPHGPENDLMSIKPMPLQEGPYFQHRRYNYSSGYNPNYDNPEEGDMYRNFDSRGNHGYRHDASYGNEDEFRDFGNDHYGSQDHTNRTSGDRYRGYDRY</sequence>
<feature type="region of interest" description="Disordered" evidence="1">
    <location>
        <begin position="150"/>
        <end position="178"/>
    </location>
</feature>
<feature type="compositionally biased region" description="Polar residues" evidence="1">
    <location>
        <begin position="45"/>
        <end position="54"/>
    </location>
</feature>
<name>A0A6B2GX18_9BACT</name>
<keyword evidence="3" id="KW-1185">Reference proteome</keyword>
<evidence type="ECO:0000313" key="2">
    <source>
        <dbReference type="EMBL" id="NDK55479.1"/>
    </source>
</evidence>